<dbReference type="Gene3D" id="2.60.120.330">
    <property type="entry name" value="B-lactam Antibiotic, Isopenicillin N Synthase, Chain"/>
    <property type="match status" value="1"/>
</dbReference>
<gene>
    <name evidence="2" type="ORF">NCTC11388_00768</name>
</gene>
<dbReference type="Pfam" id="PF05118">
    <property type="entry name" value="Asp_Arg_Hydrox"/>
    <property type="match status" value="1"/>
</dbReference>
<proteinExistence type="predicted"/>
<dbReference type="InterPro" id="IPR027443">
    <property type="entry name" value="IPNS-like_sf"/>
</dbReference>
<dbReference type="InterPro" id="IPR007803">
    <property type="entry name" value="Asp/Arg/Pro-Hydrxlase"/>
</dbReference>
<dbReference type="RefSeq" id="WP_115169171.1">
    <property type="nucleotide sequence ID" value="NZ_UGYW01000002.1"/>
</dbReference>
<name>A0A380BJD6_SPHSI</name>
<dbReference type="GO" id="GO:0016491">
    <property type="term" value="F:oxidoreductase activity"/>
    <property type="evidence" value="ECO:0007669"/>
    <property type="project" value="UniProtKB-KW"/>
</dbReference>
<dbReference type="EC" id="1.14.11.-" evidence="2"/>
<dbReference type="Proteomes" id="UP000254893">
    <property type="component" value="Unassembled WGS sequence"/>
</dbReference>
<protein>
    <submittedName>
        <fullName evidence="2">L-proline cis-4-hydroxylase</fullName>
        <ecNumber evidence="2">1.14.11.-</ecNumber>
    </submittedName>
</protein>
<feature type="domain" description="Aspartyl/asparaginy/proline hydroxylase" evidence="1">
    <location>
        <begin position="14"/>
        <end position="171"/>
    </location>
</feature>
<dbReference type="EMBL" id="UGYW01000002">
    <property type="protein sequence ID" value="SUJ01372.1"/>
    <property type="molecule type" value="Genomic_DNA"/>
</dbReference>
<evidence type="ECO:0000259" key="1">
    <source>
        <dbReference type="Pfam" id="PF05118"/>
    </source>
</evidence>
<keyword evidence="2" id="KW-0560">Oxidoreductase</keyword>
<organism evidence="2 3">
    <name type="scientific">Sphingobacterium spiritivorum</name>
    <name type="common">Flavobacterium spiritivorum</name>
    <dbReference type="NCBI Taxonomy" id="258"/>
    <lineage>
        <taxon>Bacteria</taxon>
        <taxon>Pseudomonadati</taxon>
        <taxon>Bacteroidota</taxon>
        <taxon>Sphingobacteriia</taxon>
        <taxon>Sphingobacteriales</taxon>
        <taxon>Sphingobacteriaceae</taxon>
        <taxon>Sphingobacterium</taxon>
    </lineage>
</organism>
<evidence type="ECO:0000313" key="3">
    <source>
        <dbReference type="Proteomes" id="UP000254893"/>
    </source>
</evidence>
<sequence>MKNFIKFDVQYDVAQLQQELAYCLKEVWTDHFNTRDYQGRWECISLRSETGNQQDIRSNPGNNTFQDTALLQHIPYIRSIIDSWNFDKESIRLMALYPGSEIKPHRDPGCRYQDGALRLHIPVVTHPLVQFNVDGEDLKLEEGNCWYIDFSKVHWIRNSSDTVRIHLVIDGKSNPDMDEVFASHGIPSYEKPVYDERTKLAMIAQLELMDTDAARQIIKQLKEEE</sequence>
<dbReference type="AlphaFoldDB" id="A0A380BJD6"/>
<dbReference type="SUPFAM" id="SSF51197">
    <property type="entry name" value="Clavaminate synthase-like"/>
    <property type="match status" value="1"/>
</dbReference>
<evidence type="ECO:0000313" key="2">
    <source>
        <dbReference type="EMBL" id="SUJ01372.1"/>
    </source>
</evidence>
<reference evidence="2 3" key="1">
    <citation type="submission" date="2018-06" db="EMBL/GenBank/DDBJ databases">
        <authorList>
            <consortium name="Pathogen Informatics"/>
            <person name="Doyle S."/>
        </authorList>
    </citation>
    <scope>NUCLEOTIDE SEQUENCE [LARGE SCALE GENOMIC DNA]</scope>
    <source>
        <strain evidence="2 3">NCTC11388</strain>
    </source>
</reference>
<accession>A0A380BJD6</accession>